<reference evidence="5 6" key="1">
    <citation type="submission" date="2018-11" db="EMBL/GenBank/DDBJ databases">
        <authorList>
            <consortium name="Pathogen Informatics"/>
        </authorList>
    </citation>
    <scope>NUCLEOTIDE SEQUENCE [LARGE SCALE GENOMIC DNA]</scope>
    <source>
        <strain>Denwood</strain>
        <strain evidence="6">Zambia</strain>
    </source>
</reference>
<dbReference type="AlphaFoldDB" id="A0A183Q3L6"/>
<keyword evidence="1" id="KW-0479">Metal-binding</keyword>
<dbReference type="InterPro" id="IPR025258">
    <property type="entry name" value="RH_dom"/>
</dbReference>
<keyword evidence="2" id="KW-0677">Repeat</keyword>
<proteinExistence type="predicted"/>
<evidence type="ECO:0000256" key="3">
    <source>
        <dbReference type="ARBA" id="ARBA00022771"/>
    </source>
</evidence>
<dbReference type="STRING" id="31246.A0A183Q3L6"/>
<evidence type="ECO:0000313" key="5">
    <source>
        <dbReference type="EMBL" id="VDP84363.1"/>
    </source>
</evidence>
<name>A0A183Q3L6_9TREM</name>
<sequence length="149" mass="16683">MSFSFGHFSTHRRKGVLVSQNNRCAGCGAFIETPQQLVDFTSIPSHWFETPDLWSMADLHSVHDGKLSITLRALLLPLVEHISICKRCLACGFICEICKSGQILFPFGQVNTTICSGCSACFHRACLHSPNPETCPRCIRRAFKREQLI</sequence>
<gene>
    <name evidence="5" type="ORF">SMTD_LOCUS21202</name>
</gene>
<evidence type="ECO:0000256" key="1">
    <source>
        <dbReference type="ARBA" id="ARBA00022723"/>
    </source>
</evidence>
<dbReference type="PANTHER" id="PTHR12326">
    <property type="entry name" value="PLECKSTRIN HOMOLOGY DOMAIN CONTAINING PROTEIN"/>
    <property type="match status" value="1"/>
</dbReference>
<evidence type="ECO:0000313" key="6">
    <source>
        <dbReference type="Proteomes" id="UP000269396"/>
    </source>
</evidence>
<accession>A0A183Q3L6</accession>
<dbReference type="PANTHER" id="PTHR12326:SF3">
    <property type="entry name" value="DIFFERENTIALLY EXPRESSED IN FDCP 8 HOMOLOG"/>
    <property type="match status" value="1"/>
</dbReference>
<keyword evidence="6" id="KW-1185">Reference proteome</keyword>
<keyword evidence="4" id="KW-0862">Zinc</keyword>
<protein>
    <submittedName>
        <fullName evidence="5">Uncharacterized protein</fullName>
    </submittedName>
</protein>
<evidence type="ECO:0000256" key="4">
    <source>
        <dbReference type="ARBA" id="ARBA00022833"/>
    </source>
</evidence>
<evidence type="ECO:0000256" key="2">
    <source>
        <dbReference type="ARBA" id="ARBA00022737"/>
    </source>
</evidence>
<dbReference type="SMART" id="SM01175">
    <property type="entry name" value="DUF4206"/>
    <property type="match status" value="1"/>
</dbReference>
<keyword evidence="3" id="KW-0863">Zinc-finger</keyword>
<dbReference type="InterPro" id="IPR051366">
    <property type="entry name" value="DEF8"/>
</dbReference>
<dbReference type="Proteomes" id="UP000269396">
    <property type="component" value="Unassembled WGS sequence"/>
</dbReference>
<dbReference type="Pfam" id="PF13901">
    <property type="entry name" value="RH_dom"/>
    <property type="match status" value="1"/>
</dbReference>
<dbReference type="GO" id="GO:0008270">
    <property type="term" value="F:zinc ion binding"/>
    <property type="evidence" value="ECO:0007669"/>
    <property type="project" value="UniProtKB-KW"/>
</dbReference>
<dbReference type="EMBL" id="UZAL01046596">
    <property type="protein sequence ID" value="VDP84363.1"/>
    <property type="molecule type" value="Genomic_DNA"/>
</dbReference>
<organism evidence="5 6">
    <name type="scientific">Schistosoma mattheei</name>
    <dbReference type="NCBI Taxonomy" id="31246"/>
    <lineage>
        <taxon>Eukaryota</taxon>
        <taxon>Metazoa</taxon>
        <taxon>Spiralia</taxon>
        <taxon>Lophotrochozoa</taxon>
        <taxon>Platyhelminthes</taxon>
        <taxon>Trematoda</taxon>
        <taxon>Digenea</taxon>
        <taxon>Strigeidida</taxon>
        <taxon>Schistosomatoidea</taxon>
        <taxon>Schistosomatidae</taxon>
        <taxon>Schistosoma</taxon>
    </lineage>
</organism>